<evidence type="ECO:0000259" key="3">
    <source>
        <dbReference type="Pfam" id="PF08158"/>
    </source>
</evidence>
<comment type="function">
    <text evidence="1">Required for 60S pre-ribosomal subunits export to the cytoplasm.</text>
</comment>
<comment type="similarity">
    <text evidence="1">Belongs to the SDA1 family.</text>
</comment>
<dbReference type="GO" id="GO:0015031">
    <property type="term" value="P:protein transport"/>
    <property type="evidence" value="ECO:0007669"/>
    <property type="project" value="UniProtKB-KW"/>
</dbReference>
<keyword evidence="1" id="KW-0539">Nucleus</keyword>
<feature type="region of interest" description="Disordered" evidence="2">
    <location>
        <begin position="246"/>
        <end position="281"/>
    </location>
</feature>
<comment type="subcellular location">
    <subcellularLocation>
        <location evidence="1">Nucleus</location>
        <location evidence="1">Nucleolus</location>
    </subcellularLocation>
</comment>
<feature type="compositionally biased region" description="Basic and acidic residues" evidence="2">
    <location>
        <begin position="264"/>
        <end position="277"/>
    </location>
</feature>
<sequence>MGRGVLLTSNLPQLQNLIKRDPPAYQEEFLQQWNHFNSVRQIFQTNPDEQAPHFRELVTFIAQVAQCYPKHTKDFPTVLSSLLLESYGVLSPETRKTLVQNLVMLRNKDVISSIELLKSLFPLLPRTTSSQLRSFIRKTILSDIRTANLKTKNHKLNRAVQTMLFGMVERGMEGEVIGDKGKAKATTGSGKEGEEAMWAIVLTKELWKKGIWNDAKTVSIVALGCQHPVVKVQSASVHFFLNVDEEDEDSDDEDDSPSAKTLQHRREINKKTRSGDKKLHKQIKSIKAKQKRKDQNALPNFPALQLLNDPQTFGEKLYDRLNRYDKRYSLDHKIIIMQLLSRVMGSHKLCVLGFYTYIMKYLTYHQLRIPSILVALAQSVHDFTPPDALLRLYENSLRSSFILVLVVKLLLRVSMLFGRFVEDNLGQWKKIS</sequence>
<accession>A0AAW0GGV7</accession>
<reference evidence="4 5" key="1">
    <citation type="submission" date="2022-09" db="EMBL/GenBank/DDBJ databases">
        <authorList>
            <person name="Palmer J.M."/>
        </authorList>
    </citation>
    <scope>NUCLEOTIDE SEQUENCE [LARGE SCALE GENOMIC DNA]</scope>
    <source>
        <strain evidence="4 5">DSM 7382</strain>
    </source>
</reference>
<dbReference type="Pfam" id="PF08158">
    <property type="entry name" value="SDA1_HEAT"/>
    <property type="match status" value="2"/>
</dbReference>
<evidence type="ECO:0000313" key="5">
    <source>
        <dbReference type="Proteomes" id="UP001385951"/>
    </source>
</evidence>
<proteinExistence type="inferred from homology"/>
<keyword evidence="1" id="KW-0690">Ribosome biogenesis</keyword>
<keyword evidence="1" id="KW-0653">Protein transport</keyword>
<feature type="compositionally biased region" description="Acidic residues" evidence="2">
    <location>
        <begin position="246"/>
        <end position="256"/>
    </location>
</feature>
<evidence type="ECO:0000256" key="1">
    <source>
        <dbReference type="RuleBase" id="RU365057"/>
    </source>
</evidence>
<evidence type="ECO:0000256" key="2">
    <source>
        <dbReference type="SAM" id="MobiDB-lite"/>
    </source>
</evidence>
<dbReference type="GO" id="GO:0042273">
    <property type="term" value="P:ribosomal large subunit biogenesis"/>
    <property type="evidence" value="ECO:0007669"/>
    <property type="project" value="UniProtKB-UniRule"/>
</dbReference>
<dbReference type="GO" id="GO:0000055">
    <property type="term" value="P:ribosomal large subunit export from nucleus"/>
    <property type="evidence" value="ECO:0007669"/>
    <property type="project" value="UniProtKB-UniRule"/>
</dbReference>
<feature type="domain" description="SDA1 N-terminal" evidence="3">
    <location>
        <begin position="60"/>
        <end position="170"/>
    </location>
</feature>
<organism evidence="4 5">
    <name type="scientific">Cerrena zonata</name>
    <dbReference type="NCBI Taxonomy" id="2478898"/>
    <lineage>
        <taxon>Eukaryota</taxon>
        <taxon>Fungi</taxon>
        <taxon>Dikarya</taxon>
        <taxon>Basidiomycota</taxon>
        <taxon>Agaricomycotina</taxon>
        <taxon>Agaricomycetes</taxon>
        <taxon>Polyporales</taxon>
        <taxon>Cerrenaceae</taxon>
        <taxon>Cerrena</taxon>
    </lineage>
</organism>
<dbReference type="GO" id="GO:0005730">
    <property type="term" value="C:nucleolus"/>
    <property type="evidence" value="ECO:0007669"/>
    <property type="project" value="UniProtKB-SubCell"/>
</dbReference>
<comment type="caution">
    <text evidence="4">The sequence shown here is derived from an EMBL/GenBank/DDBJ whole genome shotgun (WGS) entry which is preliminary data.</text>
</comment>
<gene>
    <name evidence="4" type="ORF">QCA50_007878</name>
</gene>
<dbReference type="PANTHER" id="PTHR12730:SF0">
    <property type="entry name" value="PROTEIN SDA1 HOMOLOG"/>
    <property type="match status" value="1"/>
</dbReference>
<name>A0AAW0GGV7_9APHY</name>
<feature type="domain" description="SDA1 N-terminal" evidence="3">
    <location>
        <begin position="193"/>
        <end position="392"/>
    </location>
</feature>
<dbReference type="PANTHER" id="PTHR12730">
    <property type="entry name" value="HSDA/SDA1-RELATED"/>
    <property type="match status" value="1"/>
</dbReference>
<dbReference type="EMBL" id="JASBNA010000009">
    <property type="protein sequence ID" value="KAK7689187.1"/>
    <property type="molecule type" value="Genomic_DNA"/>
</dbReference>
<dbReference type="InterPro" id="IPR012977">
    <property type="entry name" value="SDA1_N"/>
</dbReference>
<evidence type="ECO:0000313" key="4">
    <source>
        <dbReference type="EMBL" id="KAK7689187.1"/>
    </source>
</evidence>
<keyword evidence="5" id="KW-1185">Reference proteome</keyword>
<keyword evidence="1" id="KW-0813">Transport</keyword>
<protein>
    <recommendedName>
        <fullName evidence="1">Protein SDA1</fullName>
    </recommendedName>
</protein>
<dbReference type="InterPro" id="IPR027312">
    <property type="entry name" value="Sda1"/>
</dbReference>
<dbReference type="AlphaFoldDB" id="A0AAW0GGV7"/>
<dbReference type="Proteomes" id="UP001385951">
    <property type="component" value="Unassembled WGS sequence"/>
</dbReference>